<dbReference type="AlphaFoldDB" id="A0A480A1K2"/>
<sequence>MKDIPSIALRADWQVIPLLLQRYLPSLGKMLLNLPIVQSSVGSVMDATIKDLWVRRLIDLECFLLSGLKAF</sequence>
<evidence type="ECO:0000313" key="1">
    <source>
        <dbReference type="EMBL" id="GCL37368.1"/>
    </source>
</evidence>
<accession>A0A480A1K2</accession>
<keyword evidence="2" id="KW-1185">Reference proteome</keyword>
<protein>
    <submittedName>
        <fullName evidence="1">Amine oxidase</fullName>
    </submittedName>
</protein>
<reference evidence="2" key="1">
    <citation type="submission" date="2019-02" db="EMBL/GenBank/DDBJ databases">
        <title>Draft genome sequence of Sphaerospermopsis reniformis NIES-1949.</title>
        <authorList>
            <person name="Yamaguchi H."/>
            <person name="Suzuki S."/>
            <person name="Kawachi M."/>
        </authorList>
    </citation>
    <scope>NUCLEOTIDE SEQUENCE [LARGE SCALE GENOMIC DNA]</scope>
    <source>
        <strain evidence="2">NIES-1949</strain>
    </source>
</reference>
<organism evidence="1 2">
    <name type="scientific">Sphaerospermopsis reniformis</name>
    <dbReference type="NCBI Taxonomy" id="531300"/>
    <lineage>
        <taxon>Bacteria</taxon>
        <taxon>Bacillati</taxon>
        <taxon>Cyanobacteriota</taxon>
        <taxon>Cyanophyceae</taxon>
        <taxon>Nostocales</taxon>
        <taxon>Aphanizomenonaceae</taxon>
        <taxon>Sphaerospermopsis</taxon>
    </lineage>
</organism>
<dbReference type="Proteomes" id="UP000300142">
    <property type="component" value="Unassembled WGS sequence"/>
</dbReference>
<evidence type="ECO:0000313" key="2">
    <source>
        <dbReference type="Proteomes" id="UP000300142"/>
    </source>
</evidence>
<name>A0A480A1K2_9CYAN</name>
<gene>
    <name evidence="1" type="ORF">SR1949_24760</name>
</gene>
<dbReference type="EMBL" id="BJCE01000074">
    <property type="protein sequence ID" value="GCL37368.1"/>
    <property type="molecule type" value="Genomic_DNA"/>
</dbReference>
<proteinExistence type="predicted"/>
<comment type="caution">
    <text evidence="1">The sequence shown here is derived from an EMBL/GenBank/DDBJ whole genome shotgun (WGS) entry which is preliminary data.</text>
</comment>